<dbReference type="InterPro" id="IPR050963">
    <property type="entry name" value="Sirohydro_Cobaltochel/CbiX"/>
</dbReference>
<dbReference type="Proteomes" id="UP000241639">
    <property type="component" value="Unassembled WGS sequence"/>
</dbReference>
<dbReference type="Pfam" id="PF01903">
    <property type="entry name" value="CbiX"/>
    <property type="match status" value="2"/>
</dbReference>
<dbReference type="OrthoDB" id="1489951at2"/>
<dbReference type="PANTHER" id="PTHR33542">
    <property type="entry name" value="SIROHYDROCHLORIN FERROCHELATASE, CHLOROPLASTIC"/>
    <property type="match status" value="1"/>
</dbReference>
<dbReference type="PANTHER" id="PTHR33542:SF3">
    <property type="entry name" value="SIROHYDROCHLORIN FERROCHELATASE, CHLOROPLASTIC"/>
    <property type="match status" value="1"/>
</dbReference>
<dbReference type="GO" id="GO:0046872">
    <property type="term" value="F:metal ion binding"/>
    <property type="evidence" value="ECO:0007669"/>
    <property type="project" value="UniProtKB-KW"/>
</dbReference>
<organism evidence="3 4">
    <name type="scientific">Desmospora activa DSM 45169</name>
    <dbReference type="NCBI Taxonomy" id="1121389"/>
    <lineage>
        <taxon>Bacteria</taxon>
        <taxon>Bacillati</taxon>
        <taxon>Bacillota</taxon>
        <taxon>Bacilli</taxon>
        <taxon>Bacillales</taxon>
        <taxon>Thermoactinomycetaceae</taxon>
        <taxon>Desmospora</taxon>
    </lineage>
</organism>
<keyword evidence="2" id="KW-0456">Lyase</keyword>
<protein>
    <submittedName>
        <fullName evidence="3">Sirohydrochlorin ferrochelatase</fullName>
    </submittedName>
</protein>
<evidence type="ECO:0000256" key="1">
    <source>
        <dbReference type="ARBA" id="ARBA00022723"/>
    </source>
</evidence>
<dbReference type="CDD" id="cd03416">
    <property type="entry name" value="CbiX_SirB_N"/>
    <property type="match status" value="1"/>
</dbReference>
<evidence type="ECO:0000256" key="2">
    <source>
        <dbReference type="ARBA" id="ARBA00023239"/>
    </source>
</evidence>
<name>A0A2T4Z7M3_9BACL</name>
<dbReference type="AlphaFoldDB" id="A0A2T4Z7M3"/>
<keyword evidence="1" id="KW-0479">Metal-binding</keyword>
<evidence type="ECO:0000313" key="3">
    <source>
        <dbReference type="EMBL" id="PTM57881.1"/>
    </source>
</evidence>
<sequence length="249" mass="27861">MHSAETGVLVIAHGSRSQRWVQLVEEAAAAVNSPHPLTVGYLELVEGRSIADGVRQLERKGVQRILAVPLFVSSGSTHLEEIQYALGVIEKSHIETELERINPQVPITWTTAMDDHKLVESILAERIAALSTQPEKEALLLVAHGSEKPGFRQVWEEGLAALTTRLNQRFSFAEADYAMLRLGDVREKAERLSRHRTCLVAPVFLSPGYFTEKVVPAELNGLPCRYRGETYLPHPDVSRWVEEVIGKRR</sequence>
<reference evidence="3 4" key="1">
    <citation type="submission" date="2018-04" db="EMBL/GenBank/DDBJ databases">
        <title>Genomic Encyclopedia of Archaeal and Bacterial Type Strains, Phase II (KMG-II): from individual species to whole genera.</title>
        <authorList>
            <person name="Goeker M."/>
        </authorList>
    </citation>
    <scope>NUCLEOTIDE SEQUENCE [LARGE SCALE GENOMIC DNA]</scope>
    <source>
        <strain evidence="3 4">DSM 45169</strain>
    </source>
</reference>
<dbReference type="SUPFAM" id="SSF53800">
    <property type="entry name" value="Chelatase"/>
    <property type="match status" value="1"/>
</dbReference>
<keyword evidence="4" id="KW-1185">Reference proteome</keyword>
<evidence type="ECO:0000313" key="4">
    <source>
        <dbReference type="Proteomes" id="UP000241639"/>
    </source>
</evidence>
<dbReference type="EMBL" id="PZZP01000001">
    <property type="protein sequence ID" value="PTM57881.1"/>
    <property type="molecule type" value="Genomic_DNA"/>
</dbReference>
<gene>
    <name evidence="3" type="ORF">C8J48_0446</name>
</gene>
<dbReference type="RefSeq" id="WP_107724746.1">
    <property type="nucleotide sequence ID" value="NZ_PZZP01000001.1"/>
</dbReference>
<proteinExistence type="predicted"/>
<dbReference type="GO" id="GO:0016829">
    <property type="term" value="F:lyase activity"/>
    <property type="evidence" value="ECO:0007669"/>
    <property type="project" value="UniProtKB-KW"/>
</dbReference>
<dbReference type="Gene3D" id="3.40.50.1400">
    <property type="match status" value="2"/>
</dbReference>
<comment type="caution">
    <text evidence="3">The sequence shown here is derived from an EMBL/GenBank/DDBJ whole genome shotgun (WGS) entry which is preliminary data.</text>
</comment>
<dbReference type="InterPro" id="IPR002762">
    <property type="entry name" value="CbiX-like"/>
</dbReference>
<accession>A0A2T4Z7M3</accession>